<name>A0A8R2C6I1_BOMMO</name>
<dbReference type="AlphaFoldDB" id="A0A8R2C6I1"/>
<feature type="region of interest" description="Disordered" evidence="1">
    <location>
        <begin position="282"/>
        <end position="396"/>
    </location>
</feature>
<feature type="compositionally biased region" description="Basic and acidic residues" evidence="1">
    <location>
        <begin position="235"/>
        <end position="246"/>
    </location>
</feature>
<dbReference type="InterPro" id="IPR019406">
    <property type="entry name" value="APLF_PBZ"/>
</dbReference>
<dbReference type="EnsemblMetazoa" id="XM_012691417.2">
    <property type="protein sequence ID" value="XP_012546871.1"/>
    <property type="gene ID" value="LOC101738395"/>
</dbReference>
<dbReference type="PANTHER" id="PTHR21315:SF2">
    <property type="entry name" value="APRATAXIN AND PNK-LIKE FACTOR"/>
    <property type="match status" value="1"/>
</dbReference>
<keyword evidence="4" id="KW-1185">Reference proteome</keyword>
<dbReference type="InterPro" id="IPR039253">
    <property type="entry name" value="APLF"/>
</dbReference>
<dbReference type="GO" id="GO:0005634">
    <property type="term" value="C:nucleus"/>
    <property type="evidence" value="ECO:0007669"/>
    <property type="project" value="TreeGrafter"/>
</dbReference>
<dbReference type="SUPFAM" id="SSF49879">
    <property type="entry name" value="SMAD/FHA domain"/>
    <property type="match status" value="1"/>
</dbReference>
<feature type="compositionally biased region" description="Basic and acidic residues" evidence="1">
    <location>
        <begin position="193"/>
        <end position="215"/>
    </location>
</feature>
<dbReference type="InterPro" id="IPR008984">
    <property type="entry name" value="SMAD_FHA_dom_sf"/>
</dbReference>
<reference evidence="3" key="2">
    <citation type="submission" date="2022-06" db="UniProtKB">
        <authorList>
            <consortium name="EnsemblMetazoa"/>
        </authorList>
    </citation>
    <scope>IDENTIFICATION</scope>
    <source>
        <strain evidence="3">p50T (Dazao)</strain>
    </source>
</reference>
<feature type="region of interest" description="Disordered" evidence="1">
    <location>
        <begin position="147"/>
        <end position="265"/>
    </location>
</feature>
<protein>
    <recommendedName>
        <fullName evidence="2">PBZ-type domain-containing protein</fullName>
    </recommendedName>
</protein>
<accession>A0A8R2C6I1</accession>
<feature type="domain" description="PBZ-type" evidence="2">
    <location>
        <begin position="297"/>
        <end position="320"/>
    </location>
</feature>
<dbReference type="OrthoDB" id="10256774at2759"/>
<evidence type="ECO:0000256" key="1">
    <source>
        <dbReference type="SAM" id="MobiDB-lite"/>
    </source>
</evidence>
<feature type="compositionally biased region" description="Acidic residues" evidence="1">
    <location>
        <begin position="370"/>
        <end position="387"/>
    </location>
</feature>
<dbReference type="GO" id="GO:0035861">
    <property type="term" value="C:site of double-strand break"/>
    <property type="evidence" value="ECO:0007669"/>
    <property type="project" value="TreeGrafter"/>
</dbReference>
<dbReference type="GO" id="GO:0006302">
    <property type="term" value="P:double-strand break repair"/>
    <property type="evidence" value="ECO:0007669"/>
    <property type="project" value="InterPro"/>
</dbReference>
<evidence type="ECO:0000313" key="4">
    <source>
        <dbReference type="Proteomes" id="UP000005204"/>
    </source>
</evidence>
<sequence>MEFKLVRIDTSEPQKIDLPEGTHIIGRGKFIVNDAEDMRVSRNHAEIEVTDTCVILKSLHQNPCFYIDKLSNSKRTLTQNNAQLLCNGDKFGILPDTYWFELIWCSSDVMKNDVTSNSTPADNKEIPNELRATQEYNLNETNGLQETVEEGEAPQTLKEQSLEKQSESPQKSSQDEIVGKRSITSEDCNNSSESKRLKIKNEEESGDEARGHEDSSVAGPSCDQHVSILQKKRRKEEQNDNGEVKDQNTSQNSNHDGAQGIKSPRERCMYGANCYRRNPQHAALYSHPRDADWTPAPRCRYGERCTRRDPRHRRDYLHPAPAPAPADPPGRKNRNKKNSSNSESEDDEPTNGLIVNGKRVRKYIKRENLCDSESEEPDPFATDESDEWTPSAEDHC</sequence>
<proteinExistence type="predicted"/>
<dbReference type="PANTHER" id="PTHR21315">
    <property type="entry name" value="APRATAXIN AND PNK-LIKE FACTOR-RELATED"/>
    <property type="match status" value="1"/>
</dbReference>
<feature type="domain" description="PBZ-type" evidence="2">
    <location>
        <begin position="265"/>
        <end position="290"/>
    </location>
</feature>
<evidence type="ECO:0000313" key="3">
    <source>
        <dbReference type="EnsemblMetazoa" id="XP_012546871.1"/>
    </source>
</evidence>
<dbReference type="Gene3D" id="2.60.200.20">
    <property type="match status" value="1"/>
</dbReference>
<gene>
    <name evidence="3" type="primary">101738395</name>
</gene>
<reference evidence="4" key="1">
    <citation type="journal article" date="2008" name="Insect Biochem. Mol. Biol.">
        <title>The genome of a lepidopteran model insect, the silkworm Bombyx mori.</title>
        <authorList>
            <consortium name="International Silkworm Genome Consortium"/>
        </authorList>
    </citation>
    <scope>NUCLEOTIDE SEQUENCE [LARGE SCALE GENOMIC DNA]</scope>
    <source>
        <strain evidence="4">p50T</strain>
    </source>
</reference>
<feature type="compositionally biased region" description="Polar residues" evidence="1">
    <location>
        <begin position="247"/>
        <end position="256"/>
    </location>
</feature>
<dbReference type="GO" id="GO:0003906">
    <property type="term" value="F:DNA-(apurinic or apyrimidinic site) endonuclease activity"/>
    <property type="evidence" value="ECO:0007669"/>
    <property type="project" value="InterPro"/>
</dbReference>
<dbReference type="Proteomes" id="UP000005204">
    <property type="component" value="Unassembled WGS sequence"/>
</dbReference>
<organism evidence="3 4">
    <name type="scientific">Bombyx mori</name>
    <name type="common">Silk moth</name>
    <dbReference type="NCBI Taxonomy" id="7091"/>
    <lineage>
        <taxon>Eukaryota</taxon>
        <taxon>Metazoa</taxon>
        <taxon>Ecdysozoa</taxon>
        <taxon>Arthropoda</taxon>
        <taxon>Hexapoda</taxon>
        <taxon>Insecta</taxon>
        <taxon>Pterygota</taxon>
        <taxon>Neoptera</taxon>
        <taxon>Endopterygota</taxon>
        <taxon>Lepidoptera</taxon>
        <taxon>Glossata</taxon>
        <taxon>Ditrysia</taxon>
        <taxon>Bombycoidea</taxon>
        <taxon>Bombycidae</taxon>
        <taxon>Bombycinae</taxon>
        <taxon>Bombyx</taxon>
    </lineage>
</organism>
<dbReference type="GO" id="GO:0008408">
    <property type="term" value="F:3'-5' exonuclease activity"/>
    <property type="evidence" value="ECO:0007669"/>
    <property type="project" value="InterPro"/>
</dbReference>
<evidence type="ECO:0000259" key="2">
    <source>
        <dbReference type="Pfam" id="PF10283"/>
    </source>
</evidence>
<dbReference type="Pfam" id="PF10283">
    <property type="entry name" value="zf-CCHH"/>
    <property type="match status" value="2"/>
</dbReference>